<evidence type="ECO:0000256" key="3">
    <source>
        <dbReference type="ARBA" id="ARBA00022989"/>
    </source>
</evidence>
<dbReference type="OrthoDB" id="9777044at2"/>
<keyword evidence="8" id="KW-1185">Reference proteome</keyword>
<dbReference type="AlphaFoldDB" id="Q8GDT4"/>
<dbReference type="GO" id="GO:0043953">
    <property type="term" value="P:protein transport by the Tat complex"/>
    <property type="evidence" value="ECO:0007669"/>
    <property type="project" value="TreeGrafter"/>
</dbReference>
<keyword evidence="3 5" id="KW-1133">Transmembrane helix</keyword>
<dbReference type="Pfam" id="PF00902">
    <property type="entry name" value="TatC"/>
    <property type="match status" value="1"/>
</dbReference>
<dbReference type="GO" id="GO:0065002">
    <property type="term" value="P:intracellular protein transmembrane transport"/>
    <property type="evidence" value="ECO:0007669"/>
    <property type="project" value="TreeGrafter"/>
</dbReference>
<evidence type="ECO:0000313" key="6">
    <source>
        <dbReference type="EMBL" id="AAN87494.1"/>
    </source>
</evidence>
<feature type="transmembrane region" description="Helical" evidence="5">
    <location>
        <begin position="20"/>
        <end position="37"/>
    </location>
</feature>
<proteinExistence type="inferred from homology"/>
<keyword evidence="2 5" id="KW-0812">Transmembrane</keyword>
<reference evidence="6" key="2">
    <citation type="submission" date="2002-08" db="EMBL/GenBank/DDBJ databases">
        <authorList>
            <person name="Liolios K.G."/>
            <person name="Chu L."/>
            <person name="Ostrovskaya O."/>
            <person name="Mendybaeva N."/>
            <person name="Koukharenko V."/>
            <person name="Gerdes S."/>
            <person name="Kyrpides N."/>
            <person name="Overbeek R."/>
        </authorList>
    </citation>
    <scope>NUCLEOTIDE SEQUENCE</scope>
</reference>
<accession>Q8GDT4</accession>
<feature type="transmembrane region" description="Helical" evidence="5">
    <location>
        <begin position="149"/>
        <end position="178"/>
    </location>
</feature>
<protein>
    <submittedName>
        <fullName evidence="6">Sec-independent protein translocase protein TatC</fullName>
    </submittedName>
    <submittedName>
        <fullName evidence="7">Twin-arginine translocase subunit TatC</fullName>
    </submittedName>
</protein>
<dbReference type="NCBIfam" id="TIGR00945">
    <property type="entry name" value="tatC"/>
    <property type="match status" value="1"/>
</dbReference>
<dbReference type="RefSeq" id="WP_155474581.1">
    <property type="nucleotide sequence ID" value="NZ_WNKU01000001.1"/>
</dbReference>
<dbReference type="EMBL" id="AY142890">
    <property type="protein sequence ID" value="AAN87494.1"/>
    <property type="molecule type" value="Genomic_DNA"/>
</dbReference>
<feature type="transmembrane region" description="Helical" evidence="5">
    <location>
        <begin position="104"/>
        <end position="137"/>
    </location>
</feature>
<dbReference type="PRINTS" id="PR01840">
    <property type="entry name" value="TATCFAMILY"/>
</dbReference>
<dbReference type="InterPro" id="IPR002033">
    <property type="entry name" value="TatC"/>
</dbReference>
<dbReference type="HAMAP" id="MF_00902">
    <property type="entry name" value="TatC"/>
    <property type="match status" value="1"/>
</dbReference>
<reference evidence="7 8" key="3">
    <citation type="submission" date="2019-11" db="EMBL/GenBank/DDBJ databases">
        <title>Whole-genome sequence of a the green, strictly anaerobic photosynthetic bacterium Heliobacillus mobilis DSM 6151.</title>
        <authorList>
            <person name="Kyndt J.A."/>
            <person name="Meyer T.E."/>
        </authorList>
    </citation>
    <scope>NUCLEOTIDE SEQUENCE [LARGE SCALE GENOMIC DNA]</scope>
    <source>
        <strain evidence="7 8">DSM 6151</strain>
    </source>
</reference>
<dbReference type="PANTHER" id="PTHR30371">
    <property type="entry name" value="SEC-INDEPENDENT PROTEIN TRANSLOCASE PROTEIN TATC"/>
    <property type="match status" value="1"/>
</dbReference>
<gene>
    <name evidence="7" type="primary">tatC</name>
    <name evidence="7" type="ORF">GJ688_00525</name>
</gene>
<evidence type="ECO:0000313" key="7">
    <source>
        <dbReference type="EMBL" id="MTV47461.1"/>
    </source>
</evidence>
<evidence type="ECO:0000256" key="1">
    <source>
        <dbReference type="ARBA" id="ARBA00004141"/>
    </source>
</evidence>
<evidence type="ECO:0000256" key="2">
    <source>
        <dbReference type="ARBA" id="ARBA00022692"/>
    </source>
</evidence>
<dbReference type="GO" id="GO:0009977">
    <property type="term" value="F:proton motive force dependent protein transmembrane transporter activity"/>
    <property type="evidence" value="ECO:0007669"/>
    <property type="project" value="TreeGrafter"/>
</dbReference>
<name>Q8GDT4_HELMO</name>
<evidence type="ECO:0000256" key="4">
    <source>
        <dbReference type="ARBA" id="ARBA00023136"/>
    </source>
</evidence>
<evidence type="ECO:0000256" key="5">
    <source>
        <dbReference type="SAM" id="Phobius"/>
    </source>
</evidence>
<reference evidence="6" key="1">
    <citation type="journal article" date="2002" name="Science">
        <title>Whole-genome analysis of photosynthetic prokaryotes.</title>
        <authorList>
            <person name="Raymond J."/>
            <person name="Zhaxybayeva O."/>
            <person name="Gogarten J.P."/>
            <person name="Gerdes S.Y."/>
            <person name="Blankenship R.E."/>
        </authorList>
    </citation>
    <scope>NUCLEOTIDE SEQUENCE</scope>
</reference>
<feature type="transmembrane region" description="Helical" evidence="5">
    <location>
        <begin position="71"/>
        <end position="97"/>
    </location>
</feature>
<dbReference type="EMBL" id="WNKU01000001">
    <property type="protein sequence ID" value="MTV47461.1"/>
    <property type="molecule type" value="Genomic_DNA"/>
</dbReference>
<feature type="transmembrane region" description="Helical" evidence="5">
    <location>
        <begin position="190"/>
        <end position="206"/>
    </location>
</feature>
<evidence type="ECO:0000313" key="8">
    <source>
        <dbReference type="Proteomes" id="UP000430670"/>
    </source>
</evidence>
<keyword evidence="4 5" id="KW-0472">Membrane</keyword>
<sequence length="249" mass="28664">MTDEKTMPLMEHLEELRGVLIWSLAFALAGTMITYYWNQDLIALITKPLTDLGIKPVILRPAEGFFTSVKISFFAGLIVAAPLIFWKIWSFIVPALYPNERKWVYIVLPFSVFLLVTGILFAFYVVYPIAVTFLITFGDFTPMISISEYLSFALWFILPFGLIFQLPLVIMFLVRIGIIDHHFLKKYRKHALLIMFVVAAVFTPTPDVVSQTLMAGPMYLLYEISIWVARFIQPKKTTEEQSIESQDMQ</sequence>
<feature type="non-terminal residue" evidence="6">
    <location>
        <position position="249"/>
    </location>
</feature>
<dbReference type="GO" id="GO:0033281">
    <property type="term" value="C:TAT protein transport complex"/>
    <property type="evidence" value="ECO:0007669"/>
    <property type="project" value="TreeGrafter"/>
</dbReference>
<comment type="subcellular location">
    <subcellularLocation>
        <location evidence="1">Membrane</location>
        <topology evidence="1">Multi-pass membrane protein</topology>
    </subcellularLocation>
</comment>
<organism evidence="6">
    <name type="scientific">Heliobacterium mobile</name>
    <name type="common">Heliobacillus mobilis</name>
    <dbReference type="NCBI Taxonomy" id="28064"/>
    <lineage>
        <taxon>Bacteria</taxon>
        <taxon>Bacillati</taxon>
        <taxon>Bacillota</taxon>
        <taxon>Clostridia</taxon>
        <taxon>Eubacteriales</taxon>
        <taxon>Heliobacteriaceae</taxon>
        <taxon>Heliobacterium</taxon>
    </lineage>
</organism>
<dbReference type="Proteomes" id="UP000430670">
    <property type="component" value="Unassembled WGS sequence"/>
</dbReference>
<dbReference type="PANTHER" id="PTHR30371:SF0">
    <property type="entry name" value="SEC-INDEPENDENT PROTEIN TRANSLOCASE PROTEIN TATC, CHLOROPLASTIC-RELATED"/>
    <property type="match status" value="1"/>
</dbReference>